<comment type="caution">
    <text evidence="1">The sequence shown here is derived from an EMBL/GenBank/DDBJ whole genome shotgun (WGS) entry which is preliminary data.</text>
</comment>
<reference evidence="1 2" key="1">
    <citation type="submission" date="2024-10" db="EMBL/GenBank/DDBJ databases">
        <title>The Natural Products Discovery Center: Release of the First 8490 Sequenced Strains for Exploring Actinobacteria Biosynthetic Diversity.</title>
        <authorList>
            <person name="Kalkreuter E."/>
            <person name="Kautsar S.A."/>
            <person name="Yang D."/>
            <person name="Bader C.D."/>
            <person name="Teijaro C.N."/>
            <person name="Fluegel L."/>
            <person name="Davis C.M."/>
            <person name="Simpson J.R."/>
            <person name="Lauterbach L."/>
            <person name="Steele A.D."/>
            <person name="Gui C."/>
            <person name="Meng S."/>
            <person name="Li G."/>
            <person name="Viehrig K."/>
            <person name="Ye F."/>
            <person name="Su P."/>
            <person name="Kiefer A.F."/>
            <person name="Nichols A."/>
            <person name="Cepeda A.J."/>
            <person name="Yan W."/>
            <person name="Fan B."/>
            <person name="Jiang Y."/>
            <person name="Adhikari A."/>
            <person name="Zheng C.-J."/>
            <person name="Schuster L."/>
            <person name="Cowan T.M."/>
            <person name="Smanski M.J."/>
            <person name="Chevrette M.G."/>
            <person name="De Carvalho L.P.S."/>
            <person name="Shen B."/>
        </authorList>
    </citation>
    <scope>NUCLEOTIDE SEQUENCE [LARGE SCALE GENOMIC DNA]</scope>
    <source>
        <strain evidence="1 2">NPDC000087</strain>
    </source>
</reference>
<dbReference type="Proteomes" id="UP001602245">
    <property type="component" value="Unassembled WGS sequence"/>
</dbReference>
<sequence length="148" mass="16969">MADLTREPWSLFGPDELTEIAARAIPFGNDQVVDALQFAAGWATRVAKFDADRALAWTDRTVWNEHDLAGSLHQRDFLERSMAQLPTPLRERLTAWVAEVDERFRSYTVDDPDGKMAKIAEVDLTGRPWWWRRVPDSGPIVEDLARYV</sequence>
<accession>A0ABW6WT12</accession>
<organism evidence="1 2">
    <name type="scientific">Paractinoplanes globisporus</name>
    <dbReference type="NCBI Taxonomy" id="113565"/>
    <lineage>
        <taxon>Bacteria</taxon>
        <taxon>Bacillati</taxon>
        <taxon>Actinomycetota</taxon>
        <taxon>Actinomycetes</taxon>
        <taxon>Micromonosporales</taxon>
        <taxon>Micromonosporaceae</taxon>
        <taxon>Paractinoplanes</taxon>
    </lineage>
</organism>
<keyword evidence="2" id="KW-1185">Reference proteome</keyword>
<name>A0ABW6WT12_9ACTN</name>
<protein>
    <submittedName>
        <fullName evidence="1">Uncharacterized protein</fullName>
    </submittedName>
</protein>
<proteinExistence type="predicted"/>
<evidence type="ECO:0000313" key="1">
    <source>
        <dbReference type="EMBL" id="MFF5295660.1"/>
    </source>
</evidence>
<dbReference type="EMBL" id="JBIAZU010000007">
    <property type="protein sequence ID" value="MFF5295660.1"/>
    <property type="molecule type" value="Genomic_DNA"/>
</dbReference>
<evidence type="ECO:0000313" key="2">
    <source>
        <dbReference type="Proteomes" id="UP001602245"/>
    </source>
</evidence>
<gene>
    <name evidence="1" type="ORF">ACFY35_40040</name>
</gene>
<dbReference type="RefSeq" id="WP_020512992.1">
    <property type="nucleotide sequence ID" value="NZ_JBIAZU010000007.1"/>
</dbReference>